<dbReference type="PANTHER" id="PTHR34315">
    <property type="match status" value="1"/>
</dbReference>
<dbReference type="PANTHER" id="PTHR34315:SF4">
    <property type="entry name" value="INTRADIOL RING-CLEAVAGE DIOXYGENASES DOMAIN-CONTAINING PROTEIN"/>
    <property type="match status" value="1"/>
</dbReference>
<evidence type="ECO:0000256" key="1">
    <source>
        <dbReference type="SAM" id="Phobius"/>
    </source>
</evidence>
<dbReference type="GO" id="GO:0005506">
    <property type="term" value="F:iron ion binding"/>
    <property type="evidence" value="ECO:0007669"/>
    <property type="project" value="InterPro"/>
</dbReference>
<sequence length="373" mass="41966">MDTRWTEYTNEKQLISRPGEYSVMYSIFAILGAVFLTHEKLVYSSQAGVTAVRRVLALVATAISHAGPHDILSHSEISRRSAMGMMCRKSISQYHEQRWKRNIDRRWHGHNTTFSVHTEAPYFETVQNGTCVLTPEVTQGPYVYPPSQILRQDISEGQPGVPLWLDIGVLNMATCEPLEDVLIDIWHCNATGSYSSFTHLSPNTPFPEILKQEGINESDFKMGVTDLHTDDTTFLRGMWPTDKHGMMEMKTIFPGFYIQRTIHIHVQVHTDWSLRENGTIMTGNTVSTGQLYFDEALEQKIMSLEPYASHTQINRTTNADDLVFPYDTAGGFNPVVNVVPMDGKDVTKGMIGYITLGVDTSAIEHGDNYVGDP</sequence>
<dbReference type="Gene3D" id="2.60.130.10">
    <property type="entry name" value="Aromatic compound dioxygenase"/>
    <property type="match status" value="1"/>
</dbReference>
<evidence type="ECO:0000313" key="2">
    <source>
        <dbReference type="EMBL" id="GAT30075.1"/>
    </source>
</evidence>
<protein>
    <recommendedName>
        <fullName evidence="4">Dioxygenase</fullName>
    </recommendedName>
</protein>
<gene>
    <name evidence="2" type="ORF">RIB2604_03300470</name>
</gene>
<dbReference type="CDD" id="cd03457">
    <property type="entry name" value="intradiol_dioxygenase_like"/>
    <property type="match status" value="1"/>
</dbReference>
<reference evidence="3" key="2">
    <citation type="submission" date="2016-02" db="EMBL/GenBank/DDBJ databases">
        <title>Genome sequencing of Aspergillus luchuensis NBRC 4314.</title>
        <authorList>
            <person name="Yamada O."/>
        </authorList>
    </citation>
    <scope>NUCLEOTIDE SEQUENCE [LARGE SCALE GENOMIC DNA]</scope>
    <source>
        <strain evidence="3">RIB 2604</strain>
    </source>
</reference>
<keyword evidence="1" id="KW-0812">Transmembrane</keyword>
<dbReference type="Proteomes" id="UP000075230">
    <property type="component" value="Unassembled WGS sequence"/>
</dbReference>
<comment type="caution">
    <text evidence="2">The sequence shown here is derived from an EMBL/GenBank/DDBJ whole genome shotgun (WGS) entry which is preliminary data.</text>
</comment>
<reference evidence="2 3" key="1">
    <citation type="journal article" date="2016" name="DNA Res.">
        <title>Genome sequence of Aspergillus luchuensis NBRC 4314.</title>
        <authorList>
            <person name="Yamada O."/>
            <person name="Machida M."/>
            <person name="Hosoyama A."/>
            <person name="Goto M."/>
            <person name="Takahashi T."/>
            <person name="Futagami T."/>
            <person name="Yamagata Y."/>
            <person name="Takeuchi M."/>
            <person name="Kobayashi T."/>
            <person name="Koike H."/>
            <person name="Abe K."/>
            <person name="Asai K."/>
            <person name="Arita M."/>
            <person name="Fujita N."/>
            <person name="Fukuda K."/>
            <person name="Higa K."/>
            <person name="Horikawa H."/>
            <person name="Ishikawa T."/>
            <person name="Jinno K."/>
            <person name="Kato Y."/>
            <person name="Kirimura K."/>
            <person name="Mizutani O."/>
            <person name="Nakasone K."/>
            <person name="Sano M."/>
            <person name="Shiraishi Y."/>
            <person name="Tsukahara M."/>
            <person name="Gomi K."/>
        </authorList>
    </citation>
    <scope>NUCLEOTIDE SEQUENCE [LARGE SCALE GENOMIC DNA]</scope>
    <source>
        <strain evidence="2 3">RIB 2604</strain>
    </source>
</reference>
<organism evidence="2 3">
    <name type="scientific">Aspergillus kawachii</name>
    <name type="common">White koji mold</name>
    <name type="synonym">Aspergillus awamori var. kawachi</name>
    <dbReference type="NCBI Taxonomy" id="1069201"/>
    <lineage>
        <taxon>Eukaryota</taxon>
        <taxon>Fungi</taxon>
        <taxon>Dikarya</taxon>
        <taxon>Ascomycota</taxon>
        <taxon>Pezizomycotina</taxon>
        <taxon>Eurotiomycetes</taxon>
        <taxon>Eurotiomycetidae</taxon>
        <taxon>Eurotiales</taxon>
        <taxon>Aspergillaceae</taxon>
        <taxon>Aspergillus</taxon>
        <taxon>Aspergillus subgen. Circumdati</taxon>
    </lineage>
</organism>
<dbReference type="EMBL" id="BCWF01000032">
    <property type="protein sequence ID" value="GAT30075.1"/>
    <property type="molecule type" value="Genomic_DNA"/>
</dbReference>
<accession>A0A146FX84</accession>
<keyword evidence="1" id="KW-0472">Membrane</keyword>
<dbReference type="VEuPathDB" id="FungiDB:ASPFODRAFT_61844"/>
<keyword evidence="1" id="KW-1133">Transmembrane helix</keyword>
<dbReference type="AlphaFoldDB" id="A0A146FX84"/>
<dbReference type="GO" id="GO:0016702">
    <property type="term" value="F:oxidoreductase activity, acting on single donors with incorporation of molecular oxygen, incorporation of two atoms of oxygen"/>
    <property type="evidence" value="ECO:0007669"/>
    <property type="project" value="InterPro"/>
</dbReference>
<evidence type="ECO:0008006" key="4">
    <source>
        <dbReference type="Google" id="ProtNLM"/>
    </source>
</evidence>
<feature type="transmembrane region" description="Helical" evidence="1">
    <location>
        <begin position="21"/>
        <end position="38"/>
    </location>
</feature>
<proteinExistence type="predicted"/>
<dbReference type="SUPFAM" id="SSF49482">
    <property type="entry name" value="Aromatic compound dioxygenase"/>
    <property type="match status" value="1"/>
</dbReference>
<evidence type="ECO:0000313" key="3">
    <source>
        <dbReference type="Proteomes" id="UP000075230"/>
    </source>
</evidence>
<name>A0A146FX84_ASPKA</name>
<dbReference type="InterPro" id="IPR015889">
    <property type="entry name" value="Intradiol_dOase_core"/>
</dbReference>